<evidence type="ECO:0000313" key="5">
    <source>
        <dbReference type="Proteomes" id="UP000248326"/>
    </source>
</evidence>
<feature type="domain" description="EAL" evidence="2">
    <location>
        <begin position="510"/>
        <end position="762"/>
    </location>
</feature>
<dbReference type="PANTHER" id="PTHR44757">
    <property type="entry name" value="DIGUANYLATE CYCLASE DGCP"/>
    <property type="match status" value="1"/>
</dbReference>
<dbReference type="Pfam" id="PF00563">
    <property type="entry name" value="EAL"/>
    <property type="match status" value="1"/>
</dbReference>
<keyword evidence="1" id="KW-1133">Transmembrane helix</keyword>
<feature type="transmembrane region" description="Helical" evidence="1">
    <location>
        <begin position="246"/>
        <end position="265"/>
    </location>
</feature>
<sequence length="776" mass="85143">MTVTFPPGDFLTQHLSRLNQASMSALLCLAVAHTLWTLTGAFPLEWRPYLGNLIYFPLCLLAGFVTFVHSRILAERERRAWRWFTYGILSWGAGQAVYTYLDLNSEPTFPSLADVGYLALIPCFLAGVVHLLRSTGTFLRTLTYVLDVAIVLSAAGDVVWHTYVQQAIEGYVGQPVPLVIALTYPLLDLLLLALTLAMLMWRPQGLRSLQIAALVGGFALFLTADILYAFQSAQGTYQLGRPLDTFWTWGIVAVASAAYAGPRIATPRRVARIPTRPYGVVLPSAAILVSYALYFVTQVGRKAVTFDGGVAVVSLVVFTRQLVALLDNHHLAVNLAHQAAHDPLTGLLNRSALQERLQEAIDDGAALDERVAVLFIDLDRMKHVNDNLGHTAGDHVLRTIGARLASLLQDADFAARFGGDEFVVVLPGSDEAAATVFARRLLDAIAQPIVVHGKALHVTASVGVAMCPDDARDVDAALQRADVAMYQAKGYGKNTFRFVDAQTHETHVQLLQLEEHLRRALRHDALELHYQPLVRLSDDGHAGFEALLRWNSALLDSVPPHTIIKVAEQHGMMHELGAWVLRRAVRQVGEWRRDGLKDASVSVNVTASQFAHADFARDVVALLAEHDVPASALVLEVTESTLIVDLQDSAEKMTVLRQLGVRVALDDFGTGYSSLSYLRQLPVDILKLDRSFVRTLNDGSEVFVQAIVSLAHHQGALVVAEGVEDAWQVERVRALRCDWAQGYWFAKPMAPDEVRALVARTSEEDPGGVSPNRSAT</sequence>
<reference evidence="4 5" key="1">
    <citation type="submission" date="2018-06" db="EMBL/GenBank/DDBJ databases">
        <title>Genomic Encyclopedia of Type Strains, Phase IV (KMG-IV): sequencing the most valuable type-strain genomes for metagenomic binning, comparative biology and taxonomic classification.</title>
        <authorList>
            <person name="Goeker M."/>
        </authorList>
    </citation>
    <scope>NUCLEOTIDE SEQUENCE [LARGE SCALE GENOMIC DNA]</scope>
    <source>
        <strain evidence="4 5">DSM 18048</strain>
    </source>
</reference>
<evidence type="ECO:0000259" key="2">
    <source>
        <dbReference type="PROSITE" id="PS50883"/>
    </source>
</evidence>
<dbReference type="CDD" id="cd01949">
    <property type="entry name" value="GGDEF"/>
    <property type="match status" value="1"/>
</dbReference>
<comment type="caution">
    <text evidence="4">The sequence shown here is derived from an EMBL/GenBank/DDBJ whole genome shotgun (WGS) entry which is preliminary data.</text>
</comment>
<evidence type="ECO:0000259" key="3">
    <source>
        <dbReference type="PROSITE" id="PS50887"/>
    </source>
</evidence>
<dbReference type="InterPro" id="IPR000160">
    <property type="entry name" value="GGDEF_dom"/>
</dbReference>
<proteinExistence type="predicted"/>
<gene>
    <name evidence="4" type="ORF">DES52_105182</name>
</gene>
<keyword evidence="5" id="KW-1185">Reference proteome</keyword>
<dbReference type="Pfam" id="PF00990">
    <property type="entry name" value="GGDEF"/>
    <property type="match status" value="1"/>
</dbReference>
<dbReference type="SMART" id="SM00267">
    <property type="entry name" value="GGDEF"/>
    <property type="match status" value="1"/>
</dbReference>
<dbReference type="PROSITE" id="PS50887">
    <property type="entry name" value="GGDEF"/>
    <property type="match status" value="1"/>
</dbReference>
<dbReference type="PROSITE" id="PS50883">
    <property type="entry name" value="EAL"/>
    <property type="match status" value="1"/>
</dbReference>
<dbReference type="AlphaFoldDB" id="A0A318S705"/>
<dbReference type="SUPFAM" id="SSF55073">
    <property type="entry name" value="Nucleotide cyclase"/>
    <property type="match status" value="1"/>
</dbReference>
<dbReference type="SMART" id="SM00052">
    <property type="entry name" value="EAL"/>
    <property type="match status" value="1"/>
</dbReference>
<feature type="transmembrane region" description="Helical" evidence="1">
    <location>
        <begin position="277"/>
        <end position="296"/>
    </location>
</feature>
<dbReference type="InterPro" id="IPR035919">
    <property type="entry name" value="EAL_sf"/>
</dbReference>
<dbReference type="InterPro" id="IPR001633">
    <property type="entry name" value="EAL_dom"/>
</dbReference>
<feature type="transmembrane region" description="Helical" evidence="1">
    <location>
        <begin position="49"/>
        <end position="68"/>
    </location>
</feature>
<feature type="transmembrane region" description="Helical" evidence="1">
    <location>
        <begin position="176"/>
        <end position="199"/>
    </location>
</feature>
<dbReference type="FunFam" id="3.30.70.270:FF:000001">
    <property type="entry name" value="Diguanylate cyclase domain protein"/>
    <property type="match status" value="1"/>
</dbReference>
<accession>A0A318S705</accession>
<dbReference type="Gene3D" id="3.20.20.450">
    <property type="entry name" value="EAL domain"/>
    <property type="match status" value="1"/>
</dbReference>
<feature type="transmembrane region" description="Helical" evidence="1">
    <location>
        <begin position="144"/>
        <end position="164"/>
    </location>
</feature>
<feature type="transmembrane region" description="Helical" evidence="1">
    <location>
        <begin position="113"/>
        <end position="132"/>
    </location>
</feature>
<feature type="domain" description="GGDEF" evidence="3">
    <location>
        <begin position="369"/>
        <end position="501"/>
    </location>
</feature>
<dbReference type="NCBIfam" id="TIGR00254">
    <property type="entry name" value="GGDEF"/>
    <property type="match status" value="1"/>
</dbReference>
<keyword evidence="1" id="KW-0812">Transmembrane</keyword>
<dbReference type="InterPro" id="IPR043128">
    <property type="entry name" value="Rev_trsase/Diguanyl_cyclase"/>
</dbReference>
<dbReference type="Gene3D" id="3.30.70.270">
    <property type="match status" value="1"/>
</dbReference>
<feature type="transmembrane region" description="Helical" evidence="1">
    <location>
        <begin position="21"/>
        <end position="43"/>
    </location>
</feature>
<keyword evidence="1" id="KW-0472">Membrane</keyword>
<dbReference type="PANTHER" id="PTHR44757:SF2">
    <property type="entry name" value="BIOFILM ARCHITECTURE MAINTENANCE PROTEIN MBAA"/>
    <property type="match status" value="1"/>
</dbReference>
<dbReference type="CDD" id="cd01948">
    <property type="entry name" value="EAL"/>
    <property type="match status" value="1"/>
</dbReference>
<feature type="transmembrane region" description="Helical" evidence="1">
    <location>
        <begin position="80"/>
        <end position="101"/>
    </location>
</feature>
<evidence type="ECO:0000313" key="4">
    <source>
        <dbReference type="EMBL" id="PYE54544.1"/>
    </source>
</evidence>
<dbReference type="SUPFAM" id="SSF141868">
    <property type="entry name" value="EAL domain-like"/>
    <property type="match status" value="1"/>
</dbReference>
<dbReference type="Proteomes" id="UP000248326">
    <property type="component" value="Unassembled WGS sequence"/>
</dbReference>
<dbReference type="EMBL" id="QJSX01000005">
    <property type="protein sequence ID" value="PYE54544.1"/>
    <property type="molecule type" value="Genomic_DNA"/>
</dbReference>
<dbReference type="InterPro" id="IPR029787">
    <property type="entry name" value="Nucleotide_cyclase"/>
</dbReference>
<name>A0A318S705_9DEIO</name>
<organism evidence="4 5">
    <name type="scientific">Deinococcus yavapaiensis KR-236</name>
    <dbReference type="NCBI Taxonomy" id="694435"/>
    <lineage>
        <taxon>Bacteria</taxon>
        <taxon>Thermotogati</taxon>
        <taxon>Deinococcota</taxon>
        <taxon>Deinococci</taxon>
        <taxon>Deinococcales</taxon>
        <taxon>Deinococcaceae</taxon>
        <taxon>Deinococcus</taxon>
    </lineage>
</organism>
<evidence type="ECO:0000256" key="1">
    <source>
        <dbReference type="SAM" id="Phobius"/>
    </source>
</evidence>
<protein>
    <submittedName>
        <fullName evidence="4">Diguanylate cyclase (GGDEF)-like protein</fullName>
    </submittedName>
</protein>
<dbReference type="InterPro" id="IPR052155">
    <property type="entry name" value="Biofilm_reg_signaling"/>
</dbReference>
<feature type="transmembrane region" description="Helical" evidence="1">
    <location>
        <begin position="211"/>
        <end position="230"/>
    </location>
</feature>